<gene>
    <name evidence="3" type="ORF">CLIT_2c03730</name>
</gene>
<feature type="chain" id="PRO_5039706287" description="DUF3298 domain-containing protein" evidence="2">
    <location>
        <begin position="25"/>
        <end position="237"/>
    </location>
</feature>
<dbReference type="PROSITE" id="PS51257">
    <property type="entry name" value="PROKAR_LIPOPROTEIN"/>
    <property type="match status" value="1"/>
</dbReference>
<keyword evidence="4" id="KW-1185">Reference proteome</keyword>
<feature type="region of interest" description="Disordered" evidence="1">
    <location>
        <begin position="29"/>
        <end position="50"/>
    </location>
</feature>
<organism evidence="3 4">
    <name type="scientific">Peptoclostridium litorale DSM 5388</name>
    <dbReference type="NCBI Taxonomy" id="1121324"/>
    <lineage>
        <taxon>Bacteria</taxon>
        <taxon>Bacillati</taxon>
        <taxon>Bacillota</taxon>
        <taxon>Clostridia</taxon>
        <taxon>Peptostreptococcales</taxon>
        <taxon>Peptoclostridiaceae</taxon>
        <taxon>Peptoclostridium</taxon>
    </lineage>
</organism>
<dbReference type="RefSeq" id="WP_038261430.1">
    <property type="nucleotide sequence ID" value="NZ_FSRH01000019.1"/>
</dbReference>
<evidence type="ECO:0000313" key="3">
    <source>
        <dbReference type="EMBL" id="KDR96767.1"/>
    </source>
</evidence>
<reference evidence="3 4" key="1">
    <citation type="submission" date="2014-03" db="EMBL/GenBank/DDBJ databases">
        <title>Genome sequence of Clostridium litorale W6, DSM 5388.</title>
        <authorList>
            <person name="Poehlein A."/>
            <person name="Jagirdar A."/>
            <person name="Khonsari B."/>
            <person name="Chibani C.M."/>
            <person name="Gutierrez Gutierrez D.A."/>
            <person name="Davydova E."/>
            <person name="Alghaithi H.S."/>
            <person name="Nair K.P."/>
            <person name="Dhamotharan K."/>
            <person name="Chandran L."/>
            <person name="G W."/>
            <person name="Daniel R."/>
        </authorList>
    </citation>
    <scope>NUCLEOTIDE SEQUENCE [LARGE SCALE GENOMIC DNA]</scope>
    <source>
        <strain evidence="3 4">W6</strain>
    </source>
</reference>
<keyword evidence="2" id="KW-0732">Signal</keyword>
<evidence type="ECO:0000256" key="1">
    <source>
        <dbReference type="SAM" id="MobiDB-lite"/>
    </source>
</evidence>
<evidence type="ECO:0000256" key="2">
    <source>
        <dbReference type="SAM" id="SignalP"/>
    </source>
</evidence>
<dbReference type="Proteomes" id="UP000027946">
    <property type="component" value="Unassembled WGS sequence"/>
</dbReference>
<evidence type="ECO:0008006" key="5">
    <source>
        <dbReference type="Google" id="ProtNLM"/>
    </source>
</evidence>
<dbReference type="EMBL" id="JJMM01000002">
    <property type="protein sequence ID" value="KDR96767.1"/>
    <property type="molecule type" value="Genomic_DNA"/>
</dbReference>
<feature type="compositionally biased region" description="Polar residues" evidence="1">
    <location>
        <begin position="33"/>
        <end position="50"/>
    </location>
</feature>
<accession>A0A069RRF6</accession>
<dbReference type="AlphaFoldDB" id="A0A069RRF6"/>
<name>A0A069RRF6_PEPLI</name>
<feature type="signal peptide" evidence="2">
    <location>
        <begin position="1"/>
        <end position="24"/>
    </location>
</feature>
<proteinExistence type="predicted"/>
<dbReference type="eggNOG" id="ENOG503316D">
    <property type="taxonomic scope" value="Bacteria"/>
</dbReference>
<dbReference type="STRING" id="1121324.CLIT_2c03730"/>
<evidence type="ECO:0000313" key="4">
    <source>
        <dbReference type="Proteomes" id="UP000027946"/>
    </source>
</evidence>
<comment type="caution">
    <text evidence="3">The sequence shown here is derived from an EMBL/GenBank/DDBJ whole genome shotgun (WGS) entry which is preliminary data.</text>
</comment>
<protein>
    <recommendedName>
        <fullName evidence="5">DUF3298 domain-containing protein</fullName>
    </recommendedName>
</protein>
<sequence length="237" mass="26477">MKFKKLGLLALAGALGIMITAGCAKEEAPNEDANANQQEQVQDDGYSSDSTKSGYAIERMELDIADGGSDSRVYYPKMQDYKGELTQDYINQSLENAVKMYADKDSYSSAQIDYNIKRMDSDVLSIVFKGTAEPRGLGRTVNIMKSVNIDVGTSNEITYDNLVKDDESMRKVLAQKLKESKNMEFEAEGIRVYFDNGSIVFFYMPLDDSAEEFIQIEVPEGEIEDILNKEFGEHPAS</sequence>
<dbReference type="OrthoDB" id="1954071at2"/>